<evidence type="ECO:0000256" key="1">
    <source>
        <dbReference type="ARBA" id="ARBA00022553"/>
    </source>
</evidence>
<dbReference type="InterPro" id="IPR011006">
    <property type="entry name" value="CheY-like_superfamily"/>
</dbReference>
<keyword evidence="5" id="KW-1185">Reference proteome</keyword>
<dbReference type="OrthoDB" id="7191048at2"/>
<accession>A0A0P0P2W7</accession>
<dbReference type="SUPFAM" id="SSF52172">
    <property type="entry name" value="CheY-like"/>
    <property type="match status" value="1"/>
</dbReference>
<dbReference type="SMART" id="SM00448">
    <property type="entry name" value="REC"/>
    <property type="match status" value="1"/>
</dbReference>
<dbReference type="AlphaFoldDB" id="A0A0P0P2W7"/>
<dbReference type="STRING" id="69395.AQ619_15170"/>
<dbReference type="EMBL" id="CP013002">
    <property type="protein sequence ID" value="ALL14582.1"/>
    <property type="molecule type" value="Genomic_DNA"/>
</dbReference>
<dbReference type="CDD" id="cd00156">
    <property type="entry name" value="REC"/>
    <property type="match status" value="1"/>
</dbReference>
<evidence type="ECO:0000259" key="3">
    <source>
        <dbReference type="PROSITE" id="PS50110"/>
    </source>
</evidence>
<gene>
    <name evidence="4" type="ORF">AQ619_15170</name>
</gene>
<dbReference type="RefSeq" id="WP_062149477.1">
    <property type="nucleotide sequence ID" value="NZ_CP013002.1"/>
</dbReference>
<dbReference type="PANTHER" id="PTHR44591">
    <property type="entry name" value="STRESS RESPONSE REGULATOR PROTEIN 1"/>
    <property type="match status" value="1"/>
</dbReference>
<dbReference type="GO" id="GO:0000160">
    <property type="term" value="P:phosphorelay signal transduction system"/>
    <property type="evidence" value="ECO:0007669"/>
    <property type="project" value="InterPro"/>
</dbReference>
<proteinExistence type="predicted"/>
<dbReference type="InterPro" id="IPR050595">
    <property type="entry name" value="Bact_response_regulator"/>
</dbReference>
<evidence type="ECO:0000256" key="2">
    <source>
        <dbReference type="PROSITE-ProRule" id="PRU00169"/>
    </source>
</evidence>
<dbReference type="PANTHER" id="PTHR44591:SF3">
    <property type="entry name" value="RESPONSE REGULATORY DOMAIN-CONTAINING PROTEIN"/>
    <property type="match status" value="1"/>
</dbReference>
<dbReference type="InterPro" id="IPR001789">
    <property type="entry name" value="Sig_transdc_resp-reg_receiver"/>
</dbReference>
<dbReference type="Gene3D" id="3.40.50.2300">
    <property type="match status" value="1"/>
</dbReference>
<keyword evidence="1 2" id="KW-0597">Phosphoprotein</keyword>
<dbReference type="Proteomes" id="UP000056905">
    <property type="component" value="Chromosome"/>
</dbReference>
<evidence type="ECO:0000313" key="5">
    <source>
        <dbReference type="Proteomes" id="UP000056905"/>
    </source>
</evidence>
<protein>
    <recommendedName>
        <fullName evidence="3">Response regulatory domain-containing protein</fullName>
    </recommendedName>
</protein>
<feature type="modified residue" description="4-aspartylphosphate" evidence="2">
    <location>
        <position position="68"/>
    </location>
</feature>
<dbReference type="PROSITE" id="PS50110">
    <property type="entry name" value="RESPONSE_REGULATORY"/>
    <property type="match status" value="1"/>
</dbReference>
<evidence type="ECO:0000313" key="4">
    <source>
        <dbReference type="EMBL" id="ALL14582.1"/>
    </source>
</evidence>
<organism evidence="4 5">
    <name type="scientific">Caulobacter henricii</name>
    <dbReference type="NCBI Taxonomy" id="69395"/>
    <lineage>
        <taxon>Bacteria</taxon>
        <taxon>Pseudomonadati</taxon>
        <taxon>Pseudomonadota</taxon>
        <taxon>Alphaproteobacteria</taxon>
        <taxon>Caulobacterales</taxon>
        <taxon>Caulobacteraceae</taxon>
        <taxon>Caulobacter</taxon>
    </lineage>
</organism>
<dbReference type="KEGG" id="chq:AQ619_15170"/>
<name>A0A0P0P2W7_9CAUL</name>
<feature type="domain" description="Response regulatory" evidence="3">
    <location>
        <begin position="18"/>
        <end position="137"/>
    </location>
</feature>
<sequence>MGFATTNAELTFNFGEANVLIVDENAGFMDVTSLMLSSFGFRKLHRCPSLGESHAFCQDLEADLILVDPFPRTEEGLALIRDLRGRQQPTDPPLVVIIVTGHTPRDLIQKARAVGADYVVAKPFSPATLLDRILWSASPATERSLGGENPGQAGHAAETVDPLQQAAQALLQ</sequence>
<reference evidence="4 5" key="1">
    <citation type="submission" date="2015-10" db="EMBL/GenBank/DDBJ databases">
        <title>Conservation of the essential genome among Caulobacter and Brevundimonas species.</title>
        <authorList>
            <person name="Scott D."/>
            <person name="Ely B."/>
        </authorList>
    </citation>
    <scope>NUCLEOTIDE SEQUENCE [LARGE SCALE GENOMIC DNA]</scope>
    <source>
        <strain evidence="4 5">CB4</strain>
    </source>
</reference>
<dbReference type="Pfam" id="PF00072">
    <property type="entry name" value="Response_reg"/>
    <property type="match status" value="1"/>
</dbReference>